<gene>
    <name evidence="6" type="ORF">RD110_22080</name>
</gene>
<keyword evidence="3" id="KW-0902">Two-component regulatory system</keyword>
<dbReference type="Pfam" id="PF07730">
    <property type="entry name" value="HisKA_3"/>
    <property type="match status" value="1"/>
</dbReference>
<dbReference type="SMART" id="SM00387">
    <property type="entry name" value="HATPase_c"/>
    <property type="match status" value="1"/>
</dbReference>
<dbReference type="Gene3D" id="2.60.40.10">
    <property type="entry name" value="Immunoglobulins"/>
    <property type="match status" value="1"/>
</dbReference>
<dbReference type="GO" id="GO:0000155">
    <property type="term" value="F:phosphorelay sensor kinase activity"/>
    <property type="evidence" value="ECO:0007669"/>
    <property type="project" value="InterPro"/>
</dbReference>
<feature type="transmembrane region" description="Helical" evidence="4">
    <location>
        <begin position="523"/>
        <end position="543"/>
    </location>
</feature>
<dbReference type="InterPro" id="IPR036890">
    <property type="entry name" value="HATPase_C_sf"/>
</dbReference>
<evidence type="ECO:0000256" key="1">
    <source>
        <dbReference type="ARBA" id="ARBA00022679"/>
    </source>
</evidence>
<evidence type="ECO:0000256" key="3">
    <source>
        <dbReference type="ARBA" id="ARBA00023012"/>
    </source>
</evidence>
<dbReference type="InterPro" id="IPR011712">
    <property type="entry name" value="Sig_transdc_His_kin_sub3_dim/P"/>
</dbReference>
<dbReference type="GO" id="GO:0046983">
    <property type="term" value="F:protein dimerization activity"/>
    <property type="evidence" value="ECO:0007669"/>
    <property type="project" value="InterPro"/>
</dbReference>
<keyword evidence="2" id="KW-0418">Kinase</keyword>
<keyword evidence="4" id="KW-0812">Transmembrane</keyword>
<evidence type="ECO:0000313" key="6">
    <source>
        <dbReference type="EMBL" id="APW39570.1"/>
    </source>
</evidence>
<organism evidence="6 7">
    <name type="scientific">Rhodoferax koreensis</name>
    <dbReference type="NCBI Taxonomy" id="1842727"/>
    <lineage>
        <taxon>Bacteria</taxon>
        <taxon>Pseudomonadati</taxon>
        <taxon>Pseudomonadota</taxon>
        <taxon>Betaproteobacteria</taxon>
        <taxon>Burkholderiales</taxon>
        <taxon>Comamonadaceae</taxon>
        <taxon>Rhodoferax</taxon>
    </lineage>
</organism>
<dbReference type="EMBL" id="CP019236">
    <property type="protein sequence ID" value="APW39570.1"/>
    <property type="molecule type" value="Genomic_DNA"/>
</dbReference>
<dbReference type="KEGG" id="rhy:RD110_22080"/>
<dbReference type="InterPro" id="IPR011123">
    <property type="entry name" value="Y_Y_Y"/>
</dbReference>
<dbReference type="CDD" id="cd16917">
    <property type="entry name" value="HATPase_UhpB-NarQ-NarX-like"/>
    <property type="match status" value="1"/>
</dbReference>
<sequence length="786" mass="86939">MRAIVRDRTGRPTRVVYISRQAFGRVLIDRDGGLLASTTRGLARIGDALRLLEPDGERELMSNSLMATVGESPTMGVAYTMLEDHDGNIWIGSSAGLDRFRDSKFTPVRGPDTSFTYSVAAGPGNSILAANWNSGLLKIEGHSRVTTVENVGPQISALYTDPSGSVWAASPSKLWHSDAYGDFKTVPVPPRLLQPWVSNMAMDTAGDIWLSSNTLVRRSGTGEWSSLPRDNGFGDRSAPRAMLADPAGGTWLSRGSDIIRIEDGVPRDMVALSKRVQVGAIQSFAQRNGHLWIAGLNGVALMLGNEVLNLKVATGPPFSQISAVLETREGDLWVRGADDAWLVNREELRRVLVDKHLALEVEHFDALDGLASAGLRTKSMLAQAGDGTIWFGTRQGLAWIDPKQLARPTVAPRLRVKYVTVDGTMRSAKEPIVLPPLSHRLEIAYTALELGYPERIEFKFKLEGFDREWQSAAGRRIAYYNDLPPGNYHFRFMSTDRTGRWHEDPADHASVEIRAMPAWFETFWSKVAAVILMVLIIGSLFRLRMRHVTSQLQKKLSSQVAEQERIARARQDERDRIARDLHDTLIQSTQGLIYIFQGLADRVVTDEGTRIKLDNALVRANEVAIEGRDMIEDLRLPVNFAPDLARAFEEIASEVGEGRGTQFDAAVKGTVQKIEASVYEAVCRIGREALINAFRHSRATLIRVQIEYGKDNLSLSVKDDGIGLPVEMRYASRIPGHWGIQGMRERADRIGASFQLLADTEGGTEMRLTIPASEAYTALAKASFRA</sequence>
<evidence type="ECO:0000256" key="4">
    <source>
        <dbReference type="SAM" id="Phobius"/>
    </source>
</evidence>
<dbReference type="Gene3D" id="3.30.565.10">
    <property type="entry name" value="Histidine kinase-like ATPase, C-terminal domain"/>
    <property type="match status" value="1"/>
</dbReference>
<dbReference type="STRING" id="1842727.RD110_22080"/>
<dbReference type="Pfam" id="PF02518">
    <property type="entry name" value="HATPase_c"/>
    <property type="match status" value="1"/>
</dbReference>
<proteinExistence type="predicted"/>
<dbReference type="InterPro" id="IPR003594">
    <property type="entry name" value="HATPase_dom"/>
</dbReference>
<dbReference type="InterPro" id="IPR011110">
    <property type="entry name" value="Reg_prop"/>
</dbReference>
<dbReference type="Pfam" id="PF07495">
    <property type="entry name" value="Y_Y_Y"/>
    <property type="match status" value="1"/>
</dbReference>
<accession>A0A1P8K0N4</accession>
<dbReference type="SUPFAM" id="SSF55874">
    <property type="entry name" value="ATPase domain of HSP90 chaperone/DNA topoisomerase II/histidine kinase"/>
    <property type="match status" value="1"/>
</dbReference>
<evidence type="ECO:0000256" key="2">
    <source>
        <dbReference type="ARBA" id="ARBA00022777"/>
    </source>
</evidence>
<keyword evidence="1" id="KW-0808">Transferase</keyword>
<keyword evidence="7" id="KW-1185">Reference proteome</keyword>
<dbReference type="Gene3D" id="1.20.5.1930">
    <property type="match status" value="1"/>
</dbReference>
<dbReference type="SUPFAM" id="SSF63829">
    <property type="entry name" value="Calcium-dependent phosphotriesterase"/>
    <property type="match status" value="1"/>
</dbReference>
<dbReference type="InterPro" id="IPR013783">
    <property type="entry name" value="Ig-like_fold"/>
</dbReference>
<dbReference type="Proteomes" id="UP000186609">
    <property type="component" value="Chromosome"/>
</dbReference>
<dbReference type="Pfam" id="PF07494">
    <property type="entry name" value="Reg_prop"/>
    <property type="match status" value="1"/>
</dbReference>
<feature type="domain" description="Histidine kinase/HSP90-like ATPase" evidence="5">
    <location>
        <begin position="677"/>
        <end position="774"/>
    </location>
</feature>
<dbReference type="PANTHER" id="PTHR24421:SF62">
    <property type="entry name" value="SENSORY TRANSDUCTION HISTIDINE KINASE"/>
    <property type="match status" value="1"/>
</dbReference>
<evidence type="ECO:0000259" key="5">
    <source>
        <dbReference type="SMART" id="SM00387"/>
    </source>
</evidence>
<dbReference type="GO" id="GO:0016020">
    <property type="term" value="C:membrane"/>
    <property type="evidence" value="ECO:0007669"/>
    <property type="project" value="InterPro"/>
</dbReference>
<reference evidence="6 7" key="1">
    <citation type="submission" date="2017-01" db="EMBL/GenBank/DDBJ databases">
        <authorList>
            <person name="Mah S.A."/>
            <person name="Swanson W.J."/>
            <person name="Moy G.W."/>
            <person name="Vacquier V.D."/>
        </authorList>
    </citation>
    <scope>NUCLEOTIDE SEQUENCE [LARGE SCALE GENOMIC DNA]</scope>
    <source>
        <strain evidence="6 7">DCY110</strain>
    </source>
</reference>
<dbReference type="AlphaFoldDB" id="A0A1P8K0N4"/>
<evidence type="ECO:0000313" key="7">
    <source>
        <dbReference type="Proteomes" id="UP000186609"/>
    </source>
</evidence>
<name>A0A1P8K0N4_9BURK</name>
<keyword evidence="4" id="KW-0472">Membrane</keyword>
<dbReference type="InterPro" id="IPR050482">
    <property type="entry name" value="Sensor_HK_TwoCompSys"/>
</dbReference>
<protein>
    <recommendedName>
        <fullName evidence="5">Histidine kinase/HSP90-like ATPase domain-containing protein</fullName>
    </recommendedName>
</protein>
<keyword evidence="4" id="KW-1133">Transmembrane helix</keyword>
<dbReference type="Gene3D" id="2.130.10.10">
    <property type="entry name" value="YVTN repeat-like/Quinoprotein amine dehydrogenase"/>
    <property type="match status" value="2"/>
</dbReference>
<dbReference type="InterPro" id="IPR015943">
    <property type="entry name" value="WD40/YVTN_repeat-like_dom_sf"/>
</dbReference>
<dbReference type="PANTHER" id="PTHR24421">
    <property type="entry name" value="NITRATE/NITRITE SENSOR PROTEIN NARX-RELATED"/>
    <property type="match status" value="1"/>
</dbReference>